<evidence type="ECO:0000256" key="7">
    <source>
        <dbReference type="SAM" id="Phobius"/>
    </source>
</evidence>
<organism evidence="9 10">
    <name type="scientific">Nitrolancea hollandica Lb</name>
    <dbReference type="NCBI Taxonomy" id="1129897"/>
    <lineage>
        <taxon>Bacteria</taxon>
        <taxon>Pseudomonadati</taxon>
        <taxon>Thermomicrobiota</taxon>
        <taxon>Thermomicrobia</taxon>
        <taxon>Sphaerobacterales</taxon>
        <taxon>Sphaerobacterineae</taxon>
        <taxon>Sphaerobacteraceae</taxon>
        <taxon>Nitrolancea</taxon>
    </lineage>
</organism>
<evidence type="ECO:0000256" key="4">
    <source>
        <dbReference type="ARBA" id="ARBA00022989"/>
    </source>
</evidence>
<keyword evidence="2" id="KW-1003">Cell membrane</keyword>
<dbReference type="InterPro" id="IPR052027">
    <property type="entry name" value="PspC"/>
</dbReference>
<dbReference type="Proteomes" id="UP000004221">
    <property type="component" value="Unassembled WGS sequence"/>
</dbReference>
<feature type="domain" description="Phage shock protein PspC N-terminal" evidence="8">
    <location>
        <begin position="3"/>
        <end position="59"/>
    </location>
</feature>
<evidence type="ECO:0000256" key="6">
    <source>
        <dbReference type="SAM" id="MobiDB-lite"/>
    </source>
</evidence>
<dbReference type="AlphaFoldDB" id="I4EDF9"/>
<sequence>MNKLHRSDSDRILGGVCGGLSETFGGSPWLYRAAFIIGTLATQGVLAIVYLLLWAFLPKGTLVERGEAESRLWDRSEMRGRANEATEEMRQRVDQAREYVQRVQSETDGATAGSKPVDRLQEQAFRIADDAVSAYQRWRRQQSGTEPPTDEVIETTPVAEPRATVEPPTSVEPSAPVEPPRTAPERPVDEPK</sequence>
<dbReference type="InterPro" id="IPR007168">
    <property type="entry name" value="Phageshock_PspC_N"/>
</dbReference>
<evidence type="ECO:0000313" key="10">
    <source>
        <dbReference type="Proteomes" id="UP000004221"/>
    </source>
</evidence>
<dbReference type="RefSeq" id="WP_008475052.1">
    <property type="nucleotide sequence ID" value="NZ_CAGS01000056.1"/>
</dbReference>
<feature type="transmembrane region" description="Helical" evidence="7">
    <location>
        <begin position="29"/>
        <end position="57"/>
    </location>
</feature>
<keyword evidence="4 7" id="KW-1133">Transmembrane helix</keyword>
<reference evidence="9 10" key="1">
    <citation type="journal article" date="2012" name="ISME J.">
        <title>Nitrification expanded: discovery, physiology and genomics of a nitrite-oxidizing bacterium from the phylum Chloroflexi.</title>
        <authorList>
            <person name="Sorokin D.Y."/>
            <person name="Lucker S."/>
            <person name="Vejmelkova D."/>
            <person name="Kostrikina N.A."/>
            <person name="Kleerebezem R."/>
            <person name="Rijpstra W.I."/>
            <person name="Damste J.S."/>
            <person name="Le Paslier D."/>
            <person name="Muyzer G."/>
            <person name="Wagner M."/>
            <person name="van Loosdrecht M.C."/>
            <person name="Daims H."/>
        </authorList>
    </citation>
    <scope>NUCLEOTIDE SEQUENCE [LARGE SCALE GENOMIC DNA]</scope>
    <source>
        <strain evidence="10">none</strain>
    </source>
</reference>
<evidence type="ECO:0000256" key="2">
    <source>
        <dbReference type="ARBA" id="ARBA00022475"/>
    </source>
</evidence>
<evidence type="ECO:0000256" key="5">
    <source>
        <dbReference type="ARBA" id="ARBA00023136"/>
    </source>
</evidence>
<feature type="region of interest" description="Disordered" evidence="6">
    <location>
        <begin position="137"/>
        <end position="192"/>
    </location>
</feature>
<comment type="caution">
    <text evidence="9">The sequence shown here is derived from an EMBL/GenBank/DDBJ whole genome shotgun (WGS) entry which is preliminary data.</text>
</comment>
<dbReference type="GO" id="GO:0005886">
    <property type="term" value="C:plasma membrane"/>
    <property type="evidence" value="ECO:0007669"/>
    <property type="project" value="UniProtKB-SubCell"/>
</dbReference>
<evidence type="ECO:0000313" key="9">
    <source>
        <dbReference type="EMBL" id="CCF82721.1"/>
    </source>
</evidence>
<keyword evidence="10" id="KW-1185">Reference proteome</keyword>
<dbReference type="Pfam" id="PF04024">
    <property type="entry name" value="PspC"/>
    <property type="match status" value="1"/>
</dbReference>
<dbReference type="OrthoDB" id="166925at2"/>
<keyword evidence="5 7" id="KW-0472">Membrane</keyword>
<dbReference type="PANTHER" id="PTHR33885:SF3">
    <property type="entry name" value="PHAGE SHOCK PROTEIN C"/>
    <property type="match status" value="1"/>
</dbReference>
<evidence type="ECO:0000256" key="3">
    <source>
        <dbReference type="ARBA" id="ARBA00022692"/>
    </source>
</evidence>
<proteinExistence type="predicted"/>
<dbReference type="PANTHER" id="PTHR33885">
    <property type="entry name" value="PHAGE SHOCK PROTEIN C"/>
    <property type="match status" value="1"/>
</dbReference>
<evidence type="ECO:0000259" key="8">
    <source>
        <dbReference type="Pfam" id="PF04024"/>
    </source>
</evidence>
<gene>
    <name evidence="9" type="ORF">NITHO_1490005</name>
</gene>
<dbReference type="EMBL" id="CAGS01000056">
    <property type="protein sequence ID" value="CCF82721.1"/>
    <property type="molecule type" value="Genomic_DNA"/>
</dbReference>
<accession>I4EDF9</accession>
<name>I4EDF9_9BACT</name>
<protein>
    <submittedName>
        <fullName evidence="9">Phage shock protein C, PspC (Modular protein)</fullName>
    </submittedName>
</protein>
<keyword evidence="3 7" id="KW-0812">Transmembrane</keyword>
<evidence type="ECO:0000256" key="1">
    <source>
        <dbReference type="ARBA" id="ARBA00004162"/>
    </source>
</evidence>
<comment type="subcellular location">
    <subcellularLocation>
        <location evidence="1">Cell membrane</location>
        <topology evidence="1">Single-pass membrane protein</topology>
    </subcellularLocation>
</comment>
<feature type="compositionally biased region" description="Basic and acidic residues" evidence="6">
    <location>
        <begin position="183"/>
        <end position="192"/>
    </location>
</feature>